<organism evidence="1">
    <name type="scientific">Siphoviridae sp. ctAxs8</name>
    <dbReference type="NCBI Taxonomy" id="2825372"/>
    <lineage>
        <taxon>Viruses</taxon>
        <taxon>Duplodnaviria</taxon>
        <taxon>Heunggongvirae</taxon>
        <taxon>Uroviricota</taxon>
        <taxon>Caudoviricetes</taxon>
    </lineage>
</organism>
<accession>A0A8S5PMZ1</accession>
<sequence length="35" mass="4103">MPVISETIHIFPKLKKLQGYNNAIFKLKFEKQNAL</sequence>
<protein>
    <submittedName>
        <fullName evidence="1">Uncharacterized protein</fullName>
    </submittedName>
</protein>
<proteinExistence type="predicted"/>
<dbReference type="EMBL" id="BK015470">
    <property type="protein sequence ID" value="DAE08454.1"/>
    <property type="molecule type" value="Genomic_DNA"/>
</dbReference>
<evidence type="ECO:0000313" key="1">
    <source>
        <dbReference type="EMBL" id="DAE08454.1"/>
    </source>
</evidence>
<reference evidence="1" key="1">
    <citation type="journal article" date="2021" name="Proc. Natl. Acad. Sci. U.S.A.">
        <title>A Catalog of Tens of Thousands of Viruses from Human Metagenomes Reveals Hidden Associations with Chronic Diseases.</title>
        <authorList>
            <person name="Tisza M.J."/>
            <person name="Buck C.B."/>
        </authorList>
    </citation>
    <scope>NUCLEOTIDE SEQUENCE</scope>
    <source>
        <strain evidence="1">CtAxs8</strain>
    </source>
</reference>
<name>A0A8S5PMZ1_9CAUD</name>